<gene>
    <name evidence="3" type="ORF">H9X81_05430</name>
</gene>
<sequence length="315" mass="34242">MEKKSQILEILSDGGWHDREQLSAQLGISGSELEVQLDSLRRSHPELRQVPELGICLPREPQRYDRRLLEALAGGPVEVFDTIGSTNDAARELFEQGAPHGAAALADQQTAGRGRMGRSFVSPSGTGIYVSVLLTTPAALENAHLVTPAAAVVTAGILERFTRAEIGIKWVNDLFCRGKKISGILTEAVVREGKPAGIIVGTGINFATPPELLPAEMAGSLREDLMPGASRNEVAAAMVREMRDTLPELVRSRSFLPEYRRRSILLGRLVRVLPVGQESYEATAESIDEEAALVVDCQGRKIRLQTGEVSIRVFE</sequence>
<dbReference type="EMBL" id="JACSNR010000004">
    <property type="protein sequence ID" value="MBM6923133.1"/>
    <property type="molecule type" value="Genomic_DNA"/>
</dbReference>
<reference evidence="3 4" key="1">
    <citation type="journal article" date="2021" name="Sci. Rep.">
        <title>The distribution of antibiotic resistance genes in chicken gut microbiota commensals.</title>
        <authorList>
            <person name="Juricova H."/>
            <person name="Matiasovicova J."/>
            <person name="Kubasova T."/>
            <person name="Cejkova D."/>
            <person name="Rychlik I."/>
        </authorList>
    </citation>
    <scope>NUCLEOTIDE SEQUENCE [LARGE SCALE GENOMIC DNA]</scope>
    <source>
        <strain evidence="3 4">An564</strain>
    </source>
</reference>
<dbReference type="InterPro" id="IPR004143">
    <property type="entry name" value="BPL_LPL_catalytic"/>
</dbReference>
<keyword evidence="1 3" id="KW-0436">Ligase</keyword>
<dbReference type="Gene3D" id="3.30.930.10">
    <property type="entry name" value="Bira Bifunctional Protein, Domain 2"/>
    <property type="match status" value="1"/>
</dbReference>
<dbReference type="Pfam" id="PF03099">
    <property type="entry name" value="BPL_LplA_LipB"/>
    <property type="match status" value="1"/>
</dbReference>
<accession>A0ABS2GMU6</accession>
<dbReference type="EC" id="6.3.4.15" evidence="3"/>
<name>A0ABS2GMU6_9FIRM</name>
<keyword evidence="4" id="KW-1185">Reference proteome</keyword>
<dbReference type="Gene3D" id="2.30.30.100">
    <property type="match status" value="1"/>
</dbReference>
<dbReference type="InterPro" id="IPR045864">
    <property type="entry name" value="aa-tRNA-synth_II/BPL/LPL"/>
</dbReference>
<organism evidence="3 4">
    <name type="scientific">Hydrogenoanaerobacterium saccharovorans</name>
    <dbReference type="NCBI Taxonomy" id="474960"/>
    <lineage>
        <taxon>Bacteria</taxon>
        <taxon>Bacillati</taxon>
        <taxon>Bacillota</taxon>
        <taxon>Clostridia</taxon>
        <taxon>Eubacteriales</taxon>
        <taxon>Oscillospiraceae</taxon>
        <taxon>Hydrogenoanaerobacterium</taxon>
    </lineage>
</organism>
<dbReference type="Proteomes" id="UP000724149">
    <property type="component" value="Unassembled WGS sequence"/>
</dbReference>
<evidence type="ECO:0000259" key="2">
    <source>
        <dbReference type="PROSITE" id="PS51733"/>
    </source>
</evidence>
<proteinExistence type="predicted"/>
<dbReference type="PANTHER" id="PTHR12835">
    <property type="entry name" value="BIOTIN PROTEIN LIGASE"/>
    <property type="match status" value="1"/>
</dbReference>
<evidence type="ECO:0000313" key="3">
    <source>
        <dbReference type="EMBL" id="MBM6923133.1"/>
    </source>
</evidence>
<evidence type="ECO:0000256" key="1">
    <source>
        <dbReference type="ARBA" id="ARBA00022598"/>
    </source>
</evidence>
<evidence type="ECO:0000313" key="4">
    <source>
        <dbReference type="Proteomes" id="UP000724149"/>
    </source>
</evidence>
<protein>
    <submittedName>
        <fullName evidence="3">Biotin--[acetyl-CoA-carboxylase] ligase</fullName>
        <ecNumber evidence="3">6.3.4.15</ecNumber>
    </submittedName>
</protein>
<dbReference type="NCBIfam" id="TIGR00121">
    <property type="entry name" value="birA_ligase"/>
    <property type="match status" value="1"/>
</dbReference>
<comment type="caution">
    <text evidence="3">The sequence shown here is derived from an EMBL/GenBank/DDBJ whole genome shotgun (WGS) entry which is preliminary data.</text>
</comment>
<dbReference type="PROSITE" id="PS51733">
    <property type="entry name" value="BPL_LPL_CATALYTIC"/>
    <property type="match status" value="1"/>
</dbReference>
<dbReference type="RefSeq" id="WP_204720396.1">
    <property type="nucleotide sequence ID" value="NZ_JACSNR010000004.1"/>
</dbReference>
<dbReference type="PANTHER" id="PTHR12835:SF5">
    <property type="entry name" value="BIOTIN--PROTEIN LIGASE"/>
    <property type="match status" value="1"/>
</dbReference>
<dbReference type="InterPro" id="IPR004408">
    <property type="entry name" value="Biotin_CoA_COase_ligase"/>
</dbReference>
<feature type="domain" description="BPL/LPL catalytic" evidence="2">
    <location>
        <begin position="60"/>
        <end position="250"/>
    </location>
</feature>
<dbReference type="SUPFAM" id="SSF55681">
    <property type="entry name" value="Class II aaRS and biotin synthetases"/>
    <property type="match status" value="1"/>
</dbReference>
<dbReference type="CDD" id="cd16442">
    <property type="entry name" value="BPL"/>
    <property type="match status" value="1"/>
</dbReference>
<dbReference type="GO" id="GO:0004077">
    <property type="term" value="F:biotin--[biotin carboxyl-carrier protein] ligase activity"/>
    <property type="evidence" value="ECO:0007669"/>
    <property type="project" value="UniProtKB-EC"/>
</dbReference>